<sequence length="75" mass="8566">MSKVIDLSKTVYQLYKEDPEVIEIMKEIGFESISDPAKLNTVGRFVTIPKGAEMKGIEIEKIKDEFIKRGYSVKI</sequence>
<protein>
    <recommendedName>
        <fullName evidence="1">DUF1858 domain-containing protein</fullName>
    </recommendedName>
</protein>
<dbReference type="RefSeq" id="WP_066621889.1">
    <property type="nucleotide sequence ID" value="NZ_FQXL01000023.1"/>
</dbReference>
<proteinExistence type="predicted"/>
<dbReference type="InterPro" id="IPR015077">
    <property type="entry name" value="DUF1858"/>
</dbReference>
<dbReference type="Gene3D" id="1.10.3910.10">
    <property type="entry name" value="SP0561-like"/>
    <property type="match status" value="1"/>
</dbReference>
<feature type="domain" description="DUF1858" evidence="1">
    <location>
        <begin position="5"/>
        <end position="62"/>
    </location>
</feature>
<accession>A0A162TB85</accession>
<dbReference type="InterPro" id="IPR038062">
    <property type="entry name" value="ScdA-like_N_sf"/>
</dbReference>
<dbReference type="OrthoDB" id="9769774at2"/>
<dbReference type="EMBL" id="LWAE01000002">
    <property type="protein sequence ID" value="KZL92423.1"/>
    <property type="molecule type" value="Genomic_DNA"/>
</dbReference>
<evidence type="ECO:0000313" key="2">
    <source>
        <dbReference type="EMBL" id="KZL92423.1"/>
    </source>
</evidence>
<evidence type="ECO:0000313" key="3">
    <source>
        <dbReference type="Proteomes" id="UP000076603"/>
    </source>
</evidence>
<dbReference type="PATRIC" id="fig|1121326.3.peg.2227"/>
<dbReference type="Pfam" id="PF08984">
    <property type="entry name" value="DUF1858"/>
    <property type="match status" value="1"/>
</dbReference>
<dbReference type="Proteomes" id="UP000076603">
    <property type="component" value="Unassembled WGS sequence"/>
</dbReference>
<dbReference type="STRING" id="1121326.CLMAG_22320"/>
<organism evidence="2 3">
    <name type="scientific">Clostridium magnum DSM 2767</name>
    <dbReference type="NCBI Taxonomy" id="1121326"/>
    <lineage>
        <taxon>Bacteria</taxon>
        <taxon>Bacillati</taxon>
        <taxon>Bacillota</taxon>
        <taxon>Clostridia</taxon>
        <taxon>Eubacteriales</taxon>
        <taxon>Clostridiaceae</taxon>
        <taxon>Clostridium</taxon>
    </lineage>
</organism>
<dbReference type="SUPFAM" id="SSF140683">
    <property type="entry name" value="SP0561-like"/>
    <property type="match status" value="1"/>
</dbReference>
<comment type="caution">
    <text evidence="2">The sequence shown here is derived from an EMBL/GenBank/DDBJ whole genome shotgun (WGS) entry which is preliminary data.</text>
</comment>
<reference evidence="2 3" key="1">
    <citation type="submission" date="2016-04" db="EMBL/GenBank/DDBJ databases">
        <title>Genome sequence of Clostridium magnum DSM 2767.</title>
        <authorList>
            <person name="Poehlein A."/>
            <person name="Uhlig R."/>
            <person name="Fischer R."/>
            <person name="Bahl H."/>
            <person name="Daniel R."/>
        </authorList>
    </citation>
    <scope>NUCLEOTIDE SEQUENCE [LARGE SCALE GENOMIC DNA]</scope>
    <source>
        <strain evidence="2 3">DSM 2767</strain>
    </source>
</reference>
<name>A0A162TB85_9CLOT</name>
<dbReference type="AlphaFoldDB" id="A0A162TB85"/>
<evidence type="ECO:0000259" key="1">
    <source>
        <dbReference type="Pfam" id="PF08984"/>
    </source>
</evidence>
<keyword evidence="3" id="KW-1185">Reference proteome</keyword>
<gene>
    <name evidence="2" type="ORF">CLMAG_22320</name>
</gene>